<dbReference type="Proteomes" id="UP000250088">
    <property type="component" value="Chromosome"/>
</dbReference>
<protein>
    <recommendedName>
        <fullName evidence="4">DUF1109 domain-containing protein</fullName>
    </recommendedName>
</protein>
<gene>
    <name evidence="2" type="ORF">B1756_06915</name>
</gene>
<proteinExistence type="predicted"/>
<dbReference type="AlphaFoldDB" id="A0A2Z2HRU0"/>
<dbReference type="GeneID" id="32893796"/>
<evidence type="ECO:0008006" key="4">
    <source>
        <dbReference type="Google" id="ProtNLM"/>
    </source>
</evidence>
<sequence>MQFDVDGGKLLYVLGVVFALGALTYFARDVVFGLSITVTAALLFVIFLCFLVAGFTIDRDVLDVVAFAVAGLAYVVFLWYVTMRYGLTDTGIFLLLSASAVLFVGLGYGVRTVGIDLPVRRAGAIVLALVLLSTLLAAADVVSGDVTTEIELEDTVTVSVSDADADRDDHVRVSQQVGTVTVSNPSPFTRPVDLPRAHGCVVGWDDHPDDRLPVQFEPSQYETADHLERGDSRTYDLEVSLALPANETDEQTLAVERGEDCDVSRSEPTLVVVLEDDDIVAV</sequence>
<evidence type="ECO:0000313" key="3">
    <source>
        <dbReference type="Proteomes" id="UP000250088"/>
    </source>
</evidence>
<accession>A0A2Z2HRU0</accession>
<feature type="transmembrane region" description="Helical" evidence="1">
    <location>
        <begin position="122"/>
        <end position="142"/>
    </location>
</feature>
<feature type="transmembrane region" description="Helical" evidence="1">
    <location>
        <begin position="32"/>
        <end position="54"/>
    </location>
</feature>
<keyword evidence="1" id="KW-0472">Membrane</keyword>
<dbReference type="EMBL" id="CP019893">
    <property type="protein sequence ID" value="ARS89503.1"/>
    <property type="molecule type" value="Genomic_DNA"/>
</dbReference>
<dbReference type="OrthoDB" id="236970at2157"/>
<dbReference type="KEGG" id="naj:B1756_06915"/>
<dbReference type="RefSeq" id="WP_086887879.1">
    <property type="nucleotide sequence ID" value="NZ_CP019893.1"/>
</dbReference>
<evidence type="ECO:0000313" key="2">
    <source>
        <dbReference type="EMBL" id="ARS89503.1"/>
    </source>
</evidence>
<feature type="transmembrane region" description="Helical" evidence="1">
    <location>
        <begin position="92"/>
        <end position="110"/>
    </location>
</feature>
<organism evidence="2 3">
    <name type="scientific">Natrarchaeobaculum aegyptiacum</name>
    <dbReference type="NCBI Taxonomy" id="745377"/>
    <lineage>
        <taxon>Archaea</taxon>
        <taxon>Methanobacteriati</taxon>
        <taxon>Methanobacteriota</taxon>
        <taxon>Stenosarchaea group</taxon>
        <taxon>Halobacteria</taxon>
        <taxon>Halobacteriales</taxon>
        <taxon>Natrialbaceae</taxon>
        <taxon>Natrarchaeobaculum</taxon>
    </lineage>
</organism>
<evidence type="ECO:0000256" key="1">
    <source>
        <dbReference type="SAM" id="Phobius"/>
    </source>
</evidence>
<name>A0A2Z2HRU0_9EURY</name>
<keyword evidence="1" id="KW-1133">Transmembrane helix</keyword>
<feature type="transmembrane region" description="Helical" evidence="1">
    <location>
        <begin position="7"/>
        <end position="26"/>
    </location>
</feature>
<keyword evidence="3" id="KW-1185">Reference proteome</keyword>
<feature type="transmembrane region" description="Helical" evidence="1">
    <location>
        <begin position="61"/>
        <end position="80"/>
    </location>
</feature>
<keyword evidence="1" id="KW-0812">Transmembrane</keyword>
<reference evidence="3" key="1">
    <citation type="submission" date="2017-02" db="EMBL/GenBank/DDBJ databases">
        <title>Natronthermophilus aegyptiacus gen. nov.,sp. nov., an aerobic, extremely halophilic alkalithermophilic archaeon isolated from the athalassohaline Wadi An Natrun, Egypt.</title>
        <authorList>
            <person name="Zhao B."/>
        </authorList>
    </citation>
    <scope>NUCLEOTIDE SEQUENCE [LARGE SCALE GENOMIC DNA]</scope>
    <source>
        <strain evidence="3">JW/NM-HA 15</strain>
    </source>
</reference>